<organism evidence="1 2">
    <name type="scientific">Jatropha curcas</name>
    <name type="common">Barbados nut</name>
    <dbReference type="NCBI Taxonomy" id="180498"/>
    <lineage>
        <taxon>Eukaryota</taxon>
        <taxon>Viridiplantae</taxon>
        <taxon>Streptophyta</taxon>
        <taxon>Embryophyta</taxon>
        <taxon>Tracheophyta</taxon>
        <taxon>Spermatophyta</taxon>
        <taxon>Magnoliopsida</taxon>
        <taxon>eudicotyledons</taxon>
        <taxon>Gunneridae</taxon>
        <taxon>Pentapetalae</taxon>
        <taxon>rosids</taxon>
        <taxon>fabids</taxon>
        <taxon>Malpighiales</taxon>
        <taxon>Euphorbiaceae</taxon>
        <taxon>Crotonoideae</taxon>
        <taxon>Jatropheae</taxon>
        <taxon>Jatropha</taxon>
    </lineage>
</organism>
<accession>A0A067K1C5</accession>
<gene>
    <name evidence="1" type="ORF">JCGZ_18602</name>
</gene>
<proteinExistence type="predicted"/>
<evidence type="ECO:0000313" key="2">
    <source>
        <dbReference type="Proteomes" id="UP000027138"/>
    </source>
</evidence>
<dbReference type="AlphaFoldDB" id="A0A067K1C5"/>
<name>A0A067K1C5_JATCU</name>
<reference evidence="1 2" key="1">
    <citation type="journal article" date="2014" name="PLoS ONE">
        <title>Global Analysis of Gene Expression Profiles in Physic Nut (Jatropha curcas L.) Seedlings Exposed to Salt Stress.</title>
        <authorList>
            <person name="Zhang L."/>
            <person name="Zhang C."/>
            <person name="Wu P."/>
            <person name="Chen Y."/>
            <person name="Li M."/>
            <person name="Jiang H."/>
            <person name="Wu G."/>
        </authorList>
    </citation>
    <scope>NUCLEOTIDE SEQUENCE [LARGE SCALE GENOMIC DNA]</scope>
    <source>
        <strain evidence="2">cv. GZQX0401</strain>
        <tissue evidence="1">Young leaves</tissue>
    </source>
</reference>
<sequence>MGNVIQRYPAVDDRIAPTGLHLFTVVETGKASCISAFPGYSVGGEPAAHLENVKLPSPLEMWAIRYYFIASLSSSTRVLEEGVLLWFGEDDLLCCTEYPSEEWLEYPVDELWVWEISIIVGNLWTALFDALTRKSIANIKLAESREGQSRKRMQ</sequence>
<dbReference type="Proteomes" id="UP000027138">
    <property type="component" value="Unassembled WGS sequence"/>
</dbReference>
<evidence type="ECO:0000313" key="1">
    <source>
        <dbReference type="EMBL" id="KDP30026.1"/>
    </source>
</evidence>
<protein>
    <submittedName>
        <fullName evidence="1">Uncharacterized protein</fullName>
    </submittedName>
</protein>
<dbReference type="EMBL" id="KK914717">
    <property type="protein sequence ID" value="KDP30026.1"/>
    <property type="molecule type" value="Genomic_DNA"/>
</dbReference>
<keyword evidence="2" id="KW-1185">Reference proteome</keyword>